<reference evidence="2 3" key="1">
    <citation type="submission" date="2016-05" db="EMBL/GenBank/DDBJ databases">
        <title>Nuclear genome of Blastocystis sp. subtype 1 NandII.</title>
        <authorList>
            <person name="Gentekaki E."/>
            <person name="Curtis B."/>
            <person name="Stairs C."/>
            <person name="Eme L."/>
            <person name="Herman E."/>
            <person name="Klimes V."/>
            <person name="Arias M.C."/>
            <person name="Elias M."/>
            <person name="Hilliou F."/>
            <person name="Klute M."/>
            <person name="Malik S.-B."/>
            <person name="Pightling A."/>
            <person name="Rachubinski R."/>
            <person name="Salas D."/>
            <person name="Schlacht A."/>
            <person name="Suga H."/>
            <person name="Archibald J."/>
            <person name="Ball S.G."/>
            <person name="Clark G."/>
            <person name="Dacks J."/>
            <person name="Van Der Giezen M."/>
            <person name="Tsaousis A."/>
            <person name="Roger A."/>
        </authorList>
    </citation>
    <scope>NUCLEOTIDE SEQUENCE [LARGE SCALE GENOMIC DNA]</scope>
    <source>
        <strain evidence="3">ATCC 50177 / NandII</strain>
    </source>
</reference>
<organism evidence="2 3">
    <name type="scientific">Blastocystis sp. subtype 1 (strain ATCC 50177 / NandII)</name>
    <dbReference type="NCBI Taxonomy" id="478820"/>
    <lineage>
        <taxon>Eukaryota</taxon>
        <taxon>Sar</taxon>
        <taxon>Stramenopiles</taxon>
        <taxon>Bigyra</taxon>
        <taxon>Opalozoa</taxon>
        <taxon>Opalinata</taxon>
        <taxon>Blastocystidae</taxon>
        <taxon>Blastocystis</taxon>
    </lineage>
</organism>
<dbReference type="InterPro" id="IPR005024">
    <property type="entry name" value="Snf7_fam"/>
</dbReference>
<evidence type="ECO:0000313" key="2">
    <source>
        <dbReference type="EMBL" id="OAO11740.1"/>
    </source>
</evidence>
<dbReference type="AlphaFoldDB" id="A0A196S3K7"/>
<protein>
    <submittedName>
        <fullName evidence="2">Vacuolar sorting protein</fullName>
    </submittedName>
</protein>
<accession>A0A196S3K7</accession>
<evidence type="ECO:0000256" key="1">
    <source>
        <dbReference type="SAM" id="Coils"/>
    </source>
</evidence>
<keyword evidence="1" id="KW-0175">Coiled coil</keyword>
<name>A0A196S3K7_BLAHN</name>
<feature type="coiled-coil region" evidence="1">
    <location>
        <begin position="261"/>
        <end position="329"/>
    </location>
</feature>
<evidence type="ECO:0000313" key="3">
    <source>
        <dbReference type="Proteomes" id="UP000078348"/>
    </source>
</evidence>
<dbReference type="GO" id="GO:0007034">
    <property type="term" value="P:vacuolar transport"/>
    <property type="evidence" value="ECO:0007669"/>
    <property type="project" value="InterPro"/>
</dbReference>
<proteinExistence type="predicted"/>
<dbReference type="Proteomes" id="UP000078348">
    <property type="component" value="Unassembled WGS sequence"/>
</dbReference>
<dbReference type="EMBL" id="LXWW01000580">
    <property type="protein sequence ID" value="OAO11740.1"/>
    <property type="molecule type" value="Genomic_DNA"/>
</dbReference>
<gene>
    <name evidence="2" type="ORF">AV274_6575</name>
</gene>
<sequence>MQEEKTEVTIVCPVCEKSTCPVCSYWKNDELMIRLFAENGASMIDSYNSIWFELITHYFVALGKAETTLHELYAVFQYNSFVPLGLPRFLEYLESEDCITIKRKTEVKGWWSYIIHYFNPEELALDTPIVCNYLLDCALEFARDTLTTQCNTTFFLVNCSPSTMNYIHTHSAMLEDLDSPFLSLQDAASSVASDRRVALGDVKNQAKQLLCNLRNGHDLLFAEYCEEKGEARVFSDHDIKALMFDDDGQLRLSQFALQRLIARAEKKLDDCEVKIRREKEACKQLIRDGKRNEAAARMKKLNQTLLKEKENAQNHVVALRGQLETLMQTDSVKQLYKMKKMTYEAMPAASMSVEEVENLMDDVADRQKDMEEIQNRMMESVEQENVDDVLKEVDEAIVNEALPAPPVQPVAEEPACV</sequence>
<keyword evidence="3" id="KW-1185">Reference proteome</keyword>
<dbReference type="Pfam" id="PF03357">
    <property type="entry name" value="Snf7"/>
    <property type="match status" value="1"/>
</dbReference>
<comment type="caution">
    <text evidence="2">The sequence shown here is derived from an EMBL/GenBank/DDBJ whole genome shotgun (WGS) entry which is preliminary data.</text>
</comment>